<dbReference type="KEGG" id="qsa:O6P43_025036"/>
<dbReference type="InterPro" id="IPR050410">
    <property type="entry name" value="CCR4/nocturin_mRNA_transcr"/>
</dbReference>
<dbReference type="AlphaFoldDB" id="A0AAD7L804"/>
<sequence length="391" mass="43733">MLKPFPALHRLPVIRSFTRVVLRKMSSTPSPKPPKFISVEGSDIHSRSKPDGLRFSLVSYNILAQVYVKSSLFPHSPSPSLKWKARSNAILSALKSFGADFLCLQEVDEYDTFYKENLQNFGYSSIYMKRSGQKRDGCGIFYKHDCAELVLEEKIEYNDLVSSIQDGATSFDDEYKDGLSVKQNLEPKNGSESQKAPEDLGDPSDPNVRLKRDCVGILAAFKLKDPPHHVIIVANTHLYWDPEWADVKLAQAKYLLSRLGQFKMLVSDRFECAPQVIVAGDFNSTPGDMVYQYLTSGNSSSAPAFECLEELPIPLCSVYAFTRGEPPFTNYTPGFTGTLDYILFSPSDHIKPISFLELPESYSPDIVGGLPNNSYPSDHLPIGAEFELIKE</sequence>
<organism evidence="3 4">
    <name type="scientific">Quillaja saponaria</name>
    <name type="common">Soap bark tree</name>
    <dbReference type="NCBI Taxonomy" id="32244"/>
    <lineage>
        <taxon>Eukaryota</taxon>
        <taxon>Viridiplantae</taxon>
        <taxon>Streptophyta</taxon>
        <taxon>Embryophyta</taxon>
        <taxon>Tracheophyta</taxon>
        <taxon>Spermatophyta</taxon>
        <taxon>Magnoliopsida</taxon>
        <taxon>eudicotyledons</taxon>
        <taxon>Gunneridae</taxon>
        <taxon>Pentapetalae</taxon>
        <taxon>rosids</taxon>
        <taxon>fabids</taxon>
        <taxon>Fabales</taxon>
        <taxon>Quillajaceae</taxon>
        <taxon>Quillaja</taxon>
    </lineage>
</organism>
<protein>
    <submittedName>
        <fullName evidence="3">Carbon catabolite repressor protein 4-like 4</fullName>
    </submittedName>
</protein>
<accession>A0AAD7L804</accession>
<evidence type="ECO:0000313" key="3">
    <source>
        <dbReference type="EMBL" id="KAJ7953315.1"/>
    </source>
</evidence>
<evidence type="ECO:0000256" key="1">
    <source>
        <dbReference type="SAM" id="MobiDB-lite"/>
    </source>
</evidence>
<dbReference type="SUPFAM" id="SSF56219">
    <property type="entry name" value="DNase I-like"/>
    <property type="match status" value="1"/>
</dbReference>
<comment type="caution">
    <text evidence="3">The sequence shown here is derived from an EMBL/GenBank/DDBJ whole genome shotgun (WGS) entry which is preliminary data.</text>
</comment>
<gene>
    <name evidence="3" type="ORF">O6P43_025036</name>
</gene>
<dbReference type="InterPro" id="IPR005135">
    <property type="entry name" value="Endo/exonuclease/phosphatase"/>
</dbReference>
<dbReference type="Proteomes" id="UP001163823">
    <property type="component" value="Chromosome 10"/>
</dbReference>
<feature type="domain" description="Endonuclease/exonuclease/phosphatase" evidence="2">
    <location>
        <begin position="58"/>
        <end position="349"/>
    </location>
</feature>
<dbReference type="InterPro" id="IPR036691">
    <property type="entry name" value="Endo/exonu/phosph_ase_sf"/>
</dbReference>
<dbReference type="PANTHER" id="PTHR12121">
    <property type="entry name" value="CARBON CATABOLITE REPRESSOR PROTEIN 4"/>
    <property type="match status" value="1"/>
</dbReference>
<proteinExistence type="predicted"/>
<dbReference type="Gene3D" id="3.60.10.10">
    <property type="entry name" value="Endonuclease/exonuclease/phosphatase"/>
    <property type="match status" value="1"/>
</dbReference>
<evidence type="ECO:0000259" key="2">
    <source>
        <dbReference type="Pfam" id="PF03372"/>
    </source>
</evidence>
<feature type="region of interest" description="Disordered" evidence="1">
    <location>
        <begin position="183"/>
        <end position="206"/>
    </location>
</feature>
<dbReference type="GO" id="GO:0000175">
    <property type="term" value="F:3'-5'-RNA exonuclease activity"/>
    <property type="evidence" value="ECO:0007669"/>
    <property type="project" value="TreeGrafter"/>
</dbReference>
<dbReference type="Pfam" id="PF03372">
    <property type="entry name" value="Exo_endo_phos"/>
    <property type="match status" value="1"/>
</dbReference>
<dbReference type="EMBL" id="JARAOO010000010">
    <property type="protein sequence ID" value="KAJ7953315.1"/>
    <property type="molecule type" value="Genomic_DNA"/>
</dbReference>
<dbReference type="PANTHER" id="PTHR12121:SF68">
    <property type="entry name" value="CARBON CATABOLITE REPRESSOR PROTEIN 4 HOMOLOG 4-RELATED"/>
    <property type="match status" value="1"/>
</dbReference>
<name>A0AAD7L804_QUISA</name>
<keyword evidence="4" id="KW-1185">Reference proteome</keyword>
<reference evidence="3" key="1">
    <citation type="journal article" date="2023" name="Science">
        <title>Elucidation of the pathway for biosynthesis of saponin adjuvants from the soapbark tree.</title>
        <authorList>
            <person name="Reed J."/>
            <person name="Orme A."/>
            <person name="El-Demerdash A."/>
            <person name="Owen C."/>
            <person name="Martin L.B.B."/>
            <person name="Misra R.C."/>
            <person name="Kikuchi S."/>
            <person name="Rejzek M."/>
            <person name="Martin A.C."/>
            <person name="Harkess A."/>
            <person name="Leebens-Mack J."/>
            <person name="Louveau T."/>
            <person name="Stephenson M.J."/>
            <person name="Osbourn A."/>
        </authorList>
    </citation>
    <scope>NUCLEOTIDE SEQUENCE</scope>
    <source>
        <strain evidence="3">S10</strain>
    </source>
</reference>
<evidence type="ECO:0000313" key="4">
    <source>
        <dbReference type="Proteomes" id="UP001163823"/>
    </source>
</evidence>